<evidence type="ECO:0000256" key="2">
    <source>
        <dbReference type="SAM" id="Phobius"/>
    </source>
</evidence>
<gene>
    <name evidence="3" type="ORF">PoB_007056700</name>
</gene>
<sequence length="628" mass="69846">MVQREQFPSDSGFYPFLSAIKIYTRSFRRIRGQPSLLFQFRVPLADIGQRPGAISGVLVEFSEHEAADQNRHYTHTDPVCRYFDFSNSSLTKDEIEKSKLKVEYNCIGISIVPSTFVLRLEAVPSSFLLTYDITWTQHPVFSFEEPILWSNMLIAVAKFTGPNSGNGSSLHVIFELPIDVEVSMFYIHLNSQSGQAVNRTKMLTRHAGGDNTGTNFHAVKPGQYKVKVEAIGWKCDVDPSYCPPLLSSIISVTDSFKREANARRPTTVGNQVTDRESSSDSHDHPVVILGAISSLVIVFLLLSSVCIYVALRGRGRILCTENKKAKATIFINITSLADTSFESQISDHFAQFLSESLHAAVQLKLPFMPVENISNVNHTLSTSGEPLLNDQIGRGNSKNKKKDTKSTSLTLLLDFFYGKYSFDSFEATNISVISDNSKHLTKNLPRLSSTMQEAIGASGQENVLCVSFAQQVFPNTTLSVTSSQFHSQDAQSRRWAGDHDESDEMHLDLPLGATFLRQPKAADDTDSLINRLDCESSQAKICDVDQYVLPADRHKLYAELRRRASCPSGDLLDSEHCEHLSKALDIFKKATEHLTCESQEPLTRSSSCSLVTVADDIFSRPNQDIDSS</sequence>
<feature type="transmembrane region" description="Helical" evidence="2">
    <location>
        <begin position="286"/>
        <end position="311"/>
    </location>
</feature>
<proteinExistence type="predicted"/>
<evidence type="ECO:0000313" key="4">
    <source>
        <dbReference type="Proteomes" id="UP000735302"/>
    </source>
</evidence>
<feature type="compositionally biased region" description="Basic and acidic residues" evidence="1">
    <location>
        <begin position="273"/>
        <end position="282"/>
    </location>
</feature>
<evidence type="ECO:0000313" key="3">
    <source>
        <dbReference type="EMBL" id="GFO44062.1"/>
    </source>
</evidence>
<organism evidence="3 4">
    <name type="scientific">Plakobranchus ocellatus</name>
    <dbReference type="NCBI Taxonomy" id="259542"/>
    <lineage>
        <taxon>Eukaryota</taxon>
        <taxon>Metazoa</taxon>
        <taxon>Spiralia</taxon>
        <taxon>Lophotrochozoa</taxon>
        <taxon>Mollusca</taxon>
        <taxon>Gastropoda</taxon>
        <taxon>Heterobranchia</taxon>
        <taxon>Euthyneura</taxon>
        <taxon>Panpulmonata</taxon>
        <taxon>Sacoglossa</taxon>
        <taxon>Placobranchoidea</taxon>
        <taxon>Plakobranchidae</taxon>
        <taxon>Plakobranchus</taxon>
    </lineage>
</organism>
<keyword evidence="2" id="KW-0812">Transmembrane</keyword>
<comment type="caution">
    <text evidence="3">The sequence shown here is derived from an EMBL/GenBank/DDBJ whole genome shotgun (WGS) entry which is preliminary data.</text>
</comment>
<protein>
    <submittedName>
        <fullName evidence="3">Uncharacterized protein</fullName>
    </submittedName>
</protein>
<accession>A0AAV4DJ53</accession>
<reference evidence="3 4" key="1">
    <citation type="journal article" date="2021" name="Elife">
        <title>Chloroplast acquisition without the gene transfer in kleptoplastic sea slugs, Plakobranchus ocellatus.</title>
        <authorList>
            <person name="Maeda T."/>
            <person name="Takahashi S."/>
            <person name="Yoshida T."/>
            <person name="Shimamura S."/>
            <person name="Takaki Y."/>
            <person name="Nagai Y."/>
            <person name="Toyoda A."/>
            <person name="Suzuki Y."/>
            <person name="Arimoto A."/>
            <person name="Ishii H."/>
            <person name="Satoh N."/>
            <person name="Nishiyama T."/>
            <person name="Hasebe M."/>
            <person name="Maruyama T."/>
            <person name="Minagawa J."/>
            <person name="Obokata J."/>
            <person name="Shigenobu S."/>
        </authorList>
    </citation>
    <scope>NUCLEOTIDE SEQUENCE [LARGE SCALE GENOMIC DNA]</scope>
</reference>
<keyword evidence="2" id="KW-0472">Membrane</keyword>
<name>A0AAV4DJ53_9GAST</name>
<dbReference type="Proteomes" id="UP000735302">
    <property type="component" value="Unassembled WGS sequence"/>
</dbReference>
<dbReference type="AlphaFoldDB" id="A0AAV4DJ53"/>
<evidence type="ECO:0000256" key="1">
    <source>
        <dbReference type="SAM" id="MobiDB-lite"/>
    </source>
</evidence>
<feature type="region of interest" description="Disordered" evidence="1">
    <location>
        <begin position="262"/>
        <end position="282"/>
    </location>
</feature>
<keyword evidence="2" id="KW-1133">Transmembrane helix</keyword>
<keyword evidence="4" id="KW-1185">Reference proteome</keyword>
<dbReference type="EMBL" id="BLXT01007928">
    <property type="protein sequence ID" value="GFO44062.1"/>
    <property type="molecule type" value="Genomic_DNA"/>
</dbReference>